<dbReference type="KEGG" id="cpeg:CPELA_08115"/>
<organism evidence="7 8">
    <name type="scientific">Corynebacterium pelargi</name>
    <dbReference type="NCBI Taxonomy" id="1471400"/>
    <lineage>
        <taxon>Bacteria</taxon>
        <taxon>Bacillati</taxon>
        <taxon>Actinomycetota</taxon>
        <taxon>Actinomycetes</taxon>
        <taxon>Mycobacteriales</taxon>
        <taxon>Corynebacteriaceae</taxon>
        <taxon>Corynebacterium</taxon>
    </lineage>
</organism>
<dbReference type="EMBL" id="CP035299">
    <property type="protein sequence ID" value="QAU52879.1"/>
    <property type="molecule type" value="Genomic_DNA"/>
</dbReference>
<keyword evidence="4" id="KW-0472">Membrane</keyword>
<evidence type="ECO:0000313" key="8">
    <source>
        <dbReference type="Proteomes" id="UP000288929"/>
    </source>
</evidence>
<dbReference type="OrthoDB" id="63188at2"/>
<feature type="domain" description="ABC-2 type transporter transmembrane" evidence="6">
    <location>
        <begin position="48"/>
        <end position="244"/>
    </location>
</feature>
<comment type="subcellular location">
    <subcellularLocation>
        <location evidence="1">Membrane</location>
        <topology evidence="1">Multi-pass membrane protein</topology>
    </subcellularLocation>
</comment>
<evidence type="ECO:0000259" key="6">
    <source>
        <dbReference type="Pfam" id="PF12698"/>
    </source>
</evidence>
<dbReference type="RefSeq" id="WP_128890266.1">
    <property type="nucleotide sequence ID" value="NZ_BMCX01000002.1"/>
</dbReference>
<dbReference type="GO" id="GO:0140359">
    <property type="term" value="F:ABC-type transporter activity"/>
    <property type="evidence" value="ECO:0007669"/>
    <property type="project" value="InterPro"/>
</dbReference>
<accession>A0A410WAB2</accession>
<reference evidence="7 8" key="1">
    <citation type="submission" date="2019-01" db="EMBL/GenBank/DDBJ databases">
        <authorList>
            <person name="Ruckert C."/>
            <person name="Busche T."/>
            <person name="Kalinowski J."/>
        </authorList>
    </citation>
    <scope>NUCLEOTIDE SEQUENCE [LARGE SCALE GENOMIC DNA]</scope>
    <source>
        <strain evidence="7 8">136/3</strain>
    </source>
</reference>
<dbReference type="GO" id="GO:0043190">
    <property type="term" value="C:ATP-binding cassette (ABC) transporter complex"/>
    <property type="evidence" value="ECO:0007669"/>
    <property type="project" value="InterPro"/>
</dbReference>
<evidence type="ECO:0000256" key="2">
    <source>
        <dbReference type="ARBA" id="ARBA00022692"/>
    </source>
</evidence>
<dbReference type="AlphaFoldDB" id="A0A410WAB2"/>
<dbReference type="InterPro" id="IPR013525">
    <property type="entry name" value="ABC2_TM"/>
</dbReference>
<evidence type="ECO:0000256" key="5">
    <source>
        <dbReference type="ARBA" id="ARBA00023251"/>
    </source>
</evidence>
<proteinExistence type="predicted"/>
<dbReference type="Pfam" id="PF12698">
    <property type="entry name" value="ABC2_membrane_3"/>
    <property type="match status" value="1"/>
</dbReference>
<keyword evidence="5" id="KW-0046">Antibiotic resistance</keyword>
<evidence type="ECO:0000256" key="1">
    <source>
        <dbReference type="ARBA" id="ARBA00004141"/>
    </source>
</evidence>
<evidence type="ECO:0000256" key="3">
    <source>
        <dbReference type="ARBA" id="ARBA00022989"/>
    </source>
</evidence>
<gene>
    <name evidence="7" type="ORF">CPELA_08115</name>
</gene>
<sequence length="251" mass="26644">MRFLVLNLRRSLSDRGFLFFSIALPVFLYIIFGATQSYGDQQLFDGNVNAFVMISMAWYAGAVGAVGSAGDTVGELNSGWNRQLALTPVRTSQLALARIIGLLVHAALPVAAVYIAGAIGGAKMPPGEWLASAVLCVLMSVPFGIYGIAWAKLLRSPSAVSIAGSSVVVLAFAGNVFTALPESFLSFARFTPAYGPAALARYPLAEGMQIISTEPYSLSDPLSYAVMNTLAWTLLFVLVVVVLGRKDKARA</sequence>
<dbReference type="PIRSF" id="PIRSF006648">
    <property type="entry name" value="DrrB"/>
    <property type="match status" value="1"/>
</dbReference>
<keyword evidence="3" id="KW-1133">Transmembrane helix</keyword>
<keyword evidence="8" id="KW-1185">Reference proteome</keyword>
<protein>
    <submittedName>
        <fullName evidence="7">ABC-2 family transporter protein</fullName>
    </submittedName>
</protein>
<dbReference type="InterPro" id="IPR000412">
    <property type="entry name" value="ABC_2_transport"/>
</dbReference>
<name>A0A410WAB2_9CORY</name>
<keyword evidence="2" id="KW-0812">Transmembrane</keyword>
<evidence type="ECO:0000256" key="4">
    <source>
        <dbReference type="ARBA" id="ARBA00023136"/>
    </source>
</evidence>
<evidence type="ECO:0000313" key="7">
    <source>
        <dbReference type="EMBL" id="QAU52879.1"/>
    </source>
</evidence>
<dbReference type="GO" id="GO:0046677">
    <property type="term" value="P:response to antibiotic"/>
    <property type="evidence" value="ECO:0007669"/>
    <property type="project" value="UniProtKB-KW"/>
</dbReference>
<dbReference type="Proteomes" id="UP000288929">
    <property type="component" value="Chromosome"/>
</dbReference>